<gene>
    <name evidence="9" type="ORF">J3R30DRAFT_3693680</name>
</gene>
<evidence type="ECO:0000256" key="7">
    <source>
        <dbReference type="SAM" id="MobiDB-lite"/>
    </source>
</evidence>
<comment type="subcellular location">
    <subcellularLocation>
        <location evidence="1">Nucleus</location>
    </subcellularLocation>
</comment>
<dbReference type="OrthoDB" id="5957327at2759"/>
<evidence type="ECO:0000256" key="6">
    <source>
        <dbReference type="ARBA" id="ARBA00023242"/>
    </source>
</evidence>
<feature type="region of interest" description="Disordered" evidence="7">
    <location>
        <begin position="56"/>
        <end position="86"/>
    </location>
</feature>
<dbReference type="GO" id="GO:0000707">
    <property type="term" value="P:meiotic DNA recombinase assembly"/>
    <property type="evidence" value="ECO:0007669"/>
    <property type="project" value="TreeGrafter"/>
</dbReference>
<dbReference type="InterPro" id="IPR013632">
    <property type="entry name" value="Rad51_C"/>
</dbReference>
<dbReference type="GO" id="GO:0007131">
    <property type="term" value="P:reciprocal meiotic recombination"/>
    <property type="evidence" value="ECO:0007669"/>
    <property type="project" value="TreeGrafter"/>
</dbReference>
<keyword evidence="4" id="KW-0067">ATP-binding</keyword>
<dbReference type="PANTHER" id="PTHR46239:SF1">
    <property type="entry name" value="DNA REPAIR PROTEIN RAD51 HOMOLOG 3"/>
    <property type="match status" value="1"/>
</dbReference>
<evidence type="ECO:0000256" key="4">
    <source>
        <dbReference type="ARBA" id="ARBA00022840"/>
    </source>
</evidence>
<dbReference type="GO" id="GO:0005524">
    <property type="term" value="F:ATP binding"/>
    <property type="evidence" value="ECO:0007669"/>
    <property type="project" value="UniProtKB-KW"/>
</dbReference>
<dbReference type="GO" id="GO:0008821">
    <property type="term" value="F:crossover junction DNA endonuclease activity"/>
    <property type="evidence" value="ECO:0007669"/>
    <property type="project" value="TreeGrafter"/>
</dbReference>
<keyword evidence="3" id="KW-0227">DNA damage</keyword>
<name>A0A9W9ATE9_9AGAR</name>
<feature type="domain" description="Rad51-like C-terminal" evidence="8">
    <location>
        <begin position="153"/>
        <end position="270"/>
    </location>
</feature>
<keyword evidence="2" id="KW-0547">Nucleotide-binding</keyword>
<dbReference type="SUPFAM" id="SSF52540">
    <property type="entry name" value="P-loop containing nucleoside triphosphate hydrolases"/>
    <property type="match status" value="1"/>
</dbReference>
<dbReference type="EMBL" id="JAOTPV010000001">
    <property type="protein sequence ID" value="KAJ4490142.1"/>
    <property type="molecule type" value="Genomic_DNA"/>
</dbReference>
<dbReference type="Pfam" id="PF08423">
    <property type="entry name" value="Rad51"/>
    <property type="match status" value="1"/>
</dbReference>
<dbReference type="GO" id="GO:0033065">
    <property type="term" value="C:Rad51C-XRCC3 complex"/>
    <property type="evidence" value="ECO:0007669"/>
    <property type="project" value="TreeGrafter"/>
</dbReference>
<evidence type="ECO:0000256" key="2">
    <source>
        <dbReference type="ARBA" id="ARBA00022741"/>
    </source>
</evidence>
<protein>
    <recommendedName>
        <fullName evidence="8">Rad51-like C-terminal domain-containing protein</fullName>
    </recommendedName>
</protein>
<dbReference type="GO" id="GO:0005657">
    <property type="term" value="C:replication fork"/>
    <property type="evidence" value="ECO:0007669"/>
    <property type="project" value="TreeGrafter"/>
</dbReference>
<evidence type="ECO:0000256" key="5">
    <source>
        <dbReference type="ARBA" id="ARBA00023204"/>
    </source>
</evidence>
<organism evidence="9 10">
    <name type="scientific">Lentinula aciculospora</name>
    <dbReference type="NCBI Taxonomy" id="153920"/>
    <lineage>
        <taxon>Eukaryota</taxon>
        <taxon>Fungi</taxon>
        <taxon>Dikarya</taxon>
        <taxon>Basidiomycota</taxon>
        <taxon>Agaricomycotina</taxon>
        <taxon>Agaricomycetes</taxon>
        <taxon>Agaricomycetidae</taxon>
        <taxon>Agaricales</taxon>
        <taxon>Marasmiineae</taxon>
        <taxon>Omphalotaceae</taxon>
        <taxon>Lentinula</taxon>
    </lineage>
</organism>
<reference evidence="9" key="1">
    <citation type="submission" date="2022-08" db="EMBL/GenBank/DDBJ databases">
        <title>A Global Phylogenomic Analysis of the Shiitake Genus Lentinula.</title>
        <authorList>
            <consortium name="DOE Joint Genome Institute"/>
            <person name="Sierra-Patev S."/>
            <person name="Min B."/>
            <person name="Naranjo-Ortiz M."/>
            <person name="Looney B."/>
            <person name="Konkel Z."/>
            <person name="Slot J.C."/>
            <person name="Sakamoto Y."/>
            <person name="Steenwyk J.L."/>
            <person name="Rokas A."/>
            <person name="Carro J."/>
            <person name="Camarero S."/>
            <person name="Ferreira P."/>
            <person name="Molpeceres G."/>
            <person name="Ruiz-Duenas F.J."/>
            <person name="Serrano A."/>
            <person name="Henrissat B."/>
            <person name="Drula E."/>
            <person name="Hughes K.W."/>
            <person name="Mata J.L."/>
            <person name="Ishikawa N.K."/>
            <person name="Vargas-Isla R."/>
            <person name="Ushijima S."/>
            <person name="Smith C.A."/>
            <person name="Ahrendt S."/>
            <person name="Andreopoulos W."/>
            <person name="He G."/>
            <person name="Labutti K."/>
            <person name="Lipzen A."/>
            <person name="Ng V."/>
            <person name="Riley R."/>
            <person name="Sandor L."/>
            <person name="Barry K."/>
            <person name="Martinez A.T."/>
            <person name="Xiao Y."/>
            <person name="Gibbons J.G."/>
            <person name="Terashima K."/>
            <person name="Grigoriev I.V."/>
            <person name="Hibbett D.S."/>
        </authorList>
    </citation>
    <scope>NUCLEOTIDE SEQUENCE</scope>
    <source>
        <strain evidence="9">JLM2183</strain>
    </source>
</reference>
<dbReference type="GO" id="GO:0033063">
    <property type="term" value="C:Rad51B-Rad51C-Rad51D-XRCC2 complex"/>
    <property type="evidence" value="ECO:0007669"/>
    <property type="project" value="TreeGrafter"/>
</dbReference>
<dbReference type="InterPro" id="IPR052093">
    <property type="entry name" value="HR_Repair_Mediator"/>
</dbReference>
<evidence type="ECO:0000313" key="10">
    <source>
        <dbReference type="Proteomes" id="UP001150266"/>
    </source>
</evidence>
<proteinExistence type="predicted"/>
<keyword evidence="10" id="KW-1185">Reference proteome</keyword>
<accession>A0A9W9ATE9</accession>
<comment type="caution">
    <text evidence="9">The sequence shown here is derived from an EMBL/GenBank/DDBJ whole genome shotgun (WGS) entry which is preliminary data.</text>
</comment>
<evidence type="ECO:0000256" key="3">
    <source>
        <dbReference type="ARBA" id="ARBA00022763"/>
    </source>
</evidence>
<keyword evidence="6" id="KW-0539">Nucleus</keyword>
<keyword evidence="5" id="KW-0234">DNA repair</keyword>
<sequence>MDTRSQLLSSLPISPSTLAALTKAGYETIDDLPQSNSANQLTDVLKIPLEASTTLYSSSQRPGDIEGSSGLPSTQSAAALMGSKSKQKQRTFATRCSQIDALLGGGLPEGGILELSGPPGSSKERILLNVLRSFVETNRSVLFDMCDPRIIDEYIKDIPSARRLISYVKAGDLEKLMVLMYNLSSHIDNTFELLAISCITFPFQNAQLSNSAKNNLLEKIKQTLARLSNAQNVTIVITSQLVTKLLNVDGTTGNFDSVGAKGVMVPQLGHAYLPSGKTFRVSVALDGPNPNTAFVRLLAPFKPGNFKILPVAR</sequence>
<dbReference type="AlphaFoldDB" id="A0A9W9ATE9"/>
<evidence type="ECO:0000259" key="8">
    <source>
        <dbReference type="Pfam" id="PF08423"/>
    </source>
</evidence>
<dbReference type="GO" id="GO:0000400">
    <property type="term" value="F:four-way junction DNA binding"/>
    <property type="evidence" value="ECO:0007669"/>
    <property type="project" value="TreeGrafter"/>
</dbReference>
<evidence type="ECO:0000256" key="1">
    <source>
        <dbReference type="ARBA" id="ARBA00004123"/>
    </source>
</evidence>
<dbReference type="Gene3D" id="3.40.50.300">
    <property type="entry name" value="P-loop containing nucleotide triphosphate hydrolases"/>
    <property type="match status" value="1"/>
</dbReference>
<dbReference type="PANTHER" id="PTHR46239">
    <property type="entry name" value="DNA REPAIR PROTEIN RAD51 HOMOLOG 3 RAD51C"/>
    <property type="match status" value="1"/>
</dbReference>
<evidence type="ECO:0000313" key="9">
    <source>
        <dbReference type="EMBL" id="KAJ4490142.1"/>
    </source>
</evidence>
<dbReference type="Proteomes" id="UP001150266">
    <property type="component" value="Unassembled WGS sequence"/>
</dbReference>
<dbReference type="InterPro" id="IPR027417">
    <property type="entry name" value="P-loop_NTPase"/>
</dbReference>